<feature type="compositionally biased region" description="Low complexity" evidence="5">
    <location>
        <begin position="25"/>
        <end position="37"/>
    </location>
</feature>
<evidence type="ECO:0000313" key="7">
    <source>
        <dbReference type="EMBL" id="CAJ0931451.1"/>
    </source>
</evidence>
<evidence type="ECO:0000256" key="4">
    <source>
        <dbReference type="SAM" id="Coils"/>
    </source>
</evidence>
<feature type="coiled-coil region" evidence="4">
    <location>
        <begin position="223"/>
        <end position="264"/>
    </location>
</feature>
<evidence type="ECO:0000259" key="6">
    <source>
        <dbReference type="PROSITE" id="PS51842"/>
    </source>
</evidence>
<sequence>METEVGQSSDKVMEQDKKPIIATMRSSHASSSRLSSGVSSRLSDGIYRAASVQGGGYGGGAGFSSGIGGGAGYGSGFGGGAGYGSGFGGGAGYGSGFGGGAGFASGSSFAVSGGGGGDGLLSGNEKYTMQNLNDRLANYLDKVRSLEEANQDLEVKIRDWYTKQGSVTVREQSFAGFYSTIDDLRDKIFVATINNSKVILEIDNARLAADDFRLKYENEFSLRQSVEADINGLRRVLDELTMTRSDLELQIEGLKEELVYLKKNHEEEVSDSKQQAAGTVNVELDAAPGVDLLKAINDLREQYEHVAEKNRREAEAWFLGQVESLQNEVVTNTQQVQSNKSESSELRRSFQGLEAELQSLLSAKAGLEASLAEVENRYAAQLHQMQSIIGSIEVQISDLRSDLERQNQEYRTLLDIKGRLEQEIATYHQLLEGEGGKIASGEFQSGSSTSSTTTTKVQAIIKEEVGGKVISTTKIGRY</sequence>
<comment type="caution">
    <text evidence="7">The sequence shown here is derived from an EMBL/GenBank/DDBJ whole genome shotgun (WGS) entry which is preliminary data.</text>
</comment>
<feature type="domain" description="IF rod" evidence="6">
    <location>
        <begin position="125"/>
        <end position="438"/>
    </location>
</feature>
<dbReference type="EMBL" id="CAUEEQ010007732">
    <property type="protein sequence ID" value="CAJ0931451.1"/>
    <property type="molecule type" value="Genomic_DNA"/>
</dbReference>
<organism evidence="7 8">
    <name type="scientific">Ranitomeya imitator</name>
    <name type="common">mimic poison frog</name>
    <dbReference type="NCBI Taxonomy" id="111125"/>
    <lineage>
        <taxon>Eukaryota</taxon>
        <taxon>Metazoa</taxon>
        <taxon>Chordata</taxon>
        <taxon>Craniata</taxon>
        <taxon>Vertebrata</taxon>
        <taxon>Euteleostomi</taxon>
        <taxon>Amphibia</taxon>
        <taxon>Batrachia</taxon>
        <taxon>Anura</taxon>
        <taxon>Neobatrachia</taxon>
        <taxon>Hyloidea</taxon>
        <taxon>Dendrobatidae</taxon>
        <taxon>Dendrobatinae</taxon>
        <taxon>Ranitomeya</taxon>
    </lineage>
</organism>
<dbReference type="InterPro" id="IPR039008">
    <property type="entry name" value="IF_rod_dom"/>
</dbReference>
<dbReference type="Proteomes" id="UP001176940">
    <property type="component" value="Unassembled WGS sequence"/>
</dbReference>
<dbReference type="InterPro" id="IPR002957">
    <property type="entry name" value="Keratin_I"/>
</dbReference>
<feature type="coiled-coil region" evidence="4">
    <location>
        <begin position="129"/>
        <end position="163"/>
    </location>
</feature>
<keyword evidence="8" id="KW-1185">Reference proteome</keyword>
<evidence type="ECO:0000313" key="8">
    <source>
        <dbReference type="Proteomes" id="UP001176940"/>
    </source>
</evidence>
<keyword evidence="2 4" id="KW-0175">Coiled coil</keyword>
<comment type="similarity">
    <text evidence="3">Belongs to the intermediate filament family.</text>
</comment>
<keyword evidence="1 3" id="KW-0403">Intermediate filament</keyword>
<evidence type="ECO:0000256" key="5">
    <source>
        <dbReference type="SAM" id="MobiDB-lite"/>
    </source>
</evidence>
<dbReference type="PANTHER" id="PTHR23239:SF382">
    <property type="entry name" value="KERATIN 15, TYPE I GENE 2"/>
    <property type="match status" value="1"/>
</dbReference>
<feature type="coiled-coil region" evidence="4">
    <location>
        <begin position="350"/>
        <end position="423"/>
    </location>
</feature>
<evidence type="ECO:0000256" key="3">
    <source>
        <dbReference type="RuleBase" id="RU000685"/>
    </source>
</evidence>
<dbReference type="InterPro" id="IPR018039">
    <property type="entry name" value="IF_conserved"/>
</dbReference>
<dbReference type="Gene3D" id="1.20.5.170">
    <property type="match status" value="1"/>
</dbReference>
<dbReference type="SMART" id="SM01391">
    <property type="entry name" value="Filament"/>
    <property type="match status" value="1"/>
</dbReference>
<dbReference type="PRINTS" id="PR01248">
    <property type="entry name" value="TYPE1KERATIN"/>
</dbReference>
<dbReference type="SUPFAM" id="SSF64593">
    <property type="entry name" value="Intermediate filament protein, coiled coil region"/>
    <property type="match status" value="2"/>
</dbReference>
<proteinExistence type="inferred from homology"/>
<protein>
    <recommendedName>
        <fullName evidence="6">IF rod domain-containing protein</fullName>
    </recommendedName>
</protein>
<dbReference type="PANTHER" id="PTHR23239">
    <property type="entry name" value="INTERMEDIATE FILAMENT"/>
    <property type="match status" value="1"/>
</dbReference>
<dbReference type="Pfam" id="PF00038">
    <property type="entry name" value="Filament"/>
    <property type="match status" value="1"/>
</dbReference>
<feature type="compositionally biased region" description="Polar residues" evidence="5">
    <location>
        <begin position="1"/>
        <end position="10"/>
    </location>
</feature>
<dbReference type="Gene3D" id="1.20.5.1160">
    <property type="entry name" value="Vasodilator-stimulated phosphoprotein"/>
    <property type="match status" value="1"/>
</dbReference>
<feature type="region of interest" description="Disordered" evidence="5">
    <location>
        <begin position="1"/>
        <end position="37"/>
    </location>
</feature>
<reference evidence="7" key="1">
    <citation type="submission" date="2023-07" db="EMBL/GenBank/DDBJ databases">
        <authorList>
            <person name="Stuckert A."/>
        </authorList>
    </citation>
    <scope>NUCLEOTIDE SEQUENCE</scope>
</reference>
<dbReference type="PROSITE" id="PS51842">
    <property type="entry name" value="IF_ROD_2"/>
    <property type="match status" value="1"/>
</dbReference>
<evidence type="ECO:0000256" key="2">
    <source>
        <dbReference type="ARBA" id="ARBA00023054"/>
    </source>
</evidence>
<dbReference type="Gene3D" id="1.20.5.500">
    <property type="entry name" value="Single helix bin"/>
    <property type="match status" value="1"/>
</dbReference>
<evidence type="ECO:0000256" key="1">
    <source>
        <dbReference type="ARBA" id="ARBA00022754"/>
    </source>
</evidence>
<dbReference type="PROSITE" id="PS00226">
    <property type="entry name" value="IF_ROD_1"/>
    <property type="match status" value="1"/>
</dbReference>
<gene>
    <name evidence="7" type="ORF">RIMI_LOCUS4712629</name>
</gene>
<name>A0ABN9L4Q6_9NEOB</name>
<accession>A0ABN9L4Q6</accession>